<dbReference type="InterPro" id="IPR000182">
    <property type="entry name" value="GNAT_dom"/>
</dbReference>
<sequence>MNHRIFIAESDNDYVEAKKIIIAYSKFLGVDLSFQNFSKELEDLNVMYAFPTGGMVLAEVSGEVVGAVGLRHFSDGVAEMKRMFVVPEFQGSGIGNSLIIEFFAQAVNLGYKSVKLDTIPELDGALSLYKKHGFLPIEAYRLNPHPNAIFMEKKIS</sequence>
<protein>
    <recommendedName>
        <fullName evidence="1">N-acetyltransferase domain-containing protein</fullName>
    </recommendedName>
</protein>
<proteinExistence type="predicted"/>
<dbReference type="Gene3D" id="3.40.630.30">
    <property type="match status" value="1"/>
</dbReference>
<dbReference type="PANTHER" id="PTHR43305">
    <property type="entry name" value="FAMILY N-ACETYLTRANSFERASE, PUTATIVE (AFU_ORTHOLOGUE AFUA_2G01380)-RELATED"/>
    <property type="match status" value="1"/>
</dbReference>
<dbReference type="PANTHER" id="PTHR43305:SF1">
    <property type="entry name" value="FAMILY N-ACETYLTRANSFERASE, PUTATIVE (AFU_ORTHOLOGUE AFUA_2G01380)-RELATED"/>
    <property type="match status" value="1"/>
</dbReference>
<gene>
    <name evidence="2" type="ORF">MNBD_GAMMA04-900</name>
</gene>
<name>A0A3B0W9N7_9ZZZZ</name>
<dbReference type="CDD" id="cd04301">
    <property type="entry name" value="NAT_SF"/>
    <property type="match status" value="1"/>
</dbReference>
<dbReference type="PROSITE" id="PS51186">
    <property type="entry name" value="GNAT"/>
    <property type="match status" value="1"/>
</dbReference>
<accession>A0A3B0W9N7</accession>
<dbReference type="InterPro" id="IPR016181">
    <property type="entry name" value="Acyl_CoA_acyltransferase"/>
</dbReference>
<organism evidence="2">
    <name type="scientific">hydrothermal vent metagenome</name>
    <dbReference type="NCBI Taxonomy" id="652676"/>
    <lineage>
        <taxon>unclassified sequences</taxon>
        <taxon>metagenomes</taxon>
        <taxon>ecological metagenomes</taxon>
    </lineage>
</organism>
<evidence type="ECO:0000313" key="2">
    <source>
        <dbReference type="EMBL" id="VAW49043.1"/>
    </source>
</evidence>
<feature type="domain" description="N-acetyltransferase" evidence="1">
    <location>
        <begin position="1"/>
        <end position="156"/>
    </location>
</feature>
<dbReference type="SUPFAM" id="SSF55729">
    <property type="entry name" value="Acyl-CoA N-acyltransferases (Nat)"/>
    <property type="match status" value="1"/>
</dbReference>
<dbReference type="GO" id="GO:0016747">
    <property type="term" value="F:acyltransferase activity, transferring groups other than amino-acyl groups"/>
    <property type="evidence" value="ECO:0007669"/>
    <property type="project" value="InterPro"/>
</dbReference>
<dbReference type="Pfam" id="PF00583">
    <property type="entry name" value="Acetyltransf_1"/>
    <property type="match status" value="1"/>
</dbReference>
<evidence type="ECO:0000259" key="1">
    <source>
        <dbReference type="PROSITE" id="PS51186"/>
    </source>
</evidence>
<reference evidence="2" key="1">
    <citation type="submission" date="2018-06" db="EMBL/GenBank/DDBJ databases">
        <authorList>
            <person name="Zhirakovskaya E."/>
        </authorList>
    </citation>
    <scope>NUCLEOTIDE SEQUENCE</scope>
</reference>
<dbReference type="InterPro" id="IPR052777">
    <property type="entry name" value="Acetyltransferase_Enz"/>
</dbReference>
<dbReference type="AlphaFoldDB" id="A0A3B0W9N7"/>
<dbReference type="EMBL" id="UOFB01000316">
    <property type="protein sequence ID" value="VAW49043.1"/>
    <property type="molecule type" value="Genomic_DNA"/>
</dbReference>